<reference evidence="3 4" key="1">
    <citation type="journal article" date="2016" name="Nat. Commun.">
        <title>Thousands of microbial genomes shed light on interconnected biogeochemical processes in an aquifer system.</title>
        <authorList>
            <person name="Anantharaman K."/>
            <person name="Brown C.T."/>
            <person name="Hug L.A."/>
            <person name="Sharon I."/>
            <person name="Castelle C.J."/>
            <person name="Probst A.J."/>
            <person name="Thomas B.C."/>
            <person name="Singh A."/>
            <person name="Wilkins M.J."/>
            <person name="Karaoz U."/>
            <person name="Brodie E.L."/>
            <person name="Williams K.H."/>
            <person name="Hubbard S.S."/>
            <person name="Banfield J.F."/>
        </authorList>
    </citation>
    <scope>NUCLEOTIDE SEQUENCE [LARGE SCALE GENOMIC DNA]</scope>
</reference>
<feature type="transmembrane region" description="Helical" evidence="1">
    <location>
        <begin position="47"/>
        <end position="75"/>
    </location>
</feature>
<dbReference type="Pfam" id="PF14242">
    <property type="entry name" value="DUF4342"/>
    <property type="match status" value="1"/>
</dbReference>
<proteinExistence type="predicted"/>
<dbReference type="STRING" id="1797263.A2397_01360"/>
<feature type="domain" description="DUF4342" evidence="2">
    <location>
        <begin position="10"/>
        <end position="84"/>
    </location>
</feature>
<name>A0A1F4ZVY0_9BACT</name>
<dbReference type="Proteomes" id="UP000176424">
    <property type="component" value="Unassembled WGS sequence"/>
</dbReference>
<evidence type="ECO:0000259" key="2">
    <source>
        <dbReference type="Pfam" id="PF14242"/>
    </source>
</evidence>
<comment type="caution">
    <text evidence="3">The sequence shown here is derived from an EMBL/GenBank/DDBJ whole genome shotgun (WGS) entry which is preliminary data.</text>
</comment>
<sequence length="85" mass="8946">MAASRKSSKTKSTFNKASDTVVSTSKDLWKAGFARTLIVKDQSGDKILALPLTIAIIGAVLAPPVAIIGVFVALLTQCTLTVEKK</sequence>
<dbReference type="InterPro" id="IPR025642">
    <property type="entry name" value="DUF4342"/>
</dbReference>
<keyword evidence="1" id="KW-1133">Transmembrane helix</keyword>
<dbReference type="AlphaFoldDB" id="A0A1F4ZVY0"/>
<evidence type="ECO:0000313" key="4">
    <source>
        <dbReference type="Proteomes" id="UP000176424"/>
    </source>
</evidence>
<accession>A0A1F4ZVY0</accession>
<evidence type="ECO:0000313" key="3">
    <source>
        <dbReference type="EMBL" id="OGD10603.1"/>
    </source>
</evidence>
<keyword evidence="1" id="KW-0472">Membrane</keyword>
<organism evidence="3 4">
    <name type="scientific">Candidatus Amesbacteria bacterium RIFOXYB1_FULL_44_23</name>
    <dbReference type="NCBI Taxonomy" id="1797263"/>
    <lineage>
        <taxon>Bacteria</taxon>
        <taxon>Candidatus Amesiibacteriota</taxon>
    </lineage>
</organism>
<evidence type="ECO:0000256" key="1">
    <source>
        <dbReference type="SAM" id="Phobius"/>
    </source>
</evidence>
<dbReference type="EMBL" id="MEXR01000003">
    <property type="protein sequence ID" value="OGD10603.1"/>
    <property type="molecule type" value="Genomic_DNA"/>
</dbReference>
<protein>
    <recommendedName>
        <fullName evidence="2">DUF4342 domain-containing protein</fullName>
    </recommendedName>
</protein>
<keyword evidence="1" id="KW-0812">Transmembrane</keyword>
<gene>
    <name evidence="3" type="ORF">A2397_01360</name>
</gene>